<reference evidence="2" key="1">
    <citation type="journal article" date="2019" name="Sci. Rep.">
        <title>Draft genome of Tanacetum cinerariifolium, the natural source of mosquito coil.</title>
        <authorList>
            <person name="Yamashiro T."/>
            <person name="Shiraishi A."/>
            <person name="Satake H."/>
            <person name="Nakayama K."/>
        </authorList>
    </citation>
    <scope>NUCLEOTIDE SEQUENCE</scope>
</reference>
<feature type="non-terminal residue" evidence="2">
    <location>
        <position position="137"/>
    </location>
</feature>
<sequence>LKQKRSRSVIYSSNEEEPSVDIKDSPKQGRMLEELDKDEDVNLVSEQGEVHEKAELSKDDDDVTLAETLLNIKRKLAKETARQEQKKYNLEKALELQRKLDKREEDVDKGDQTSEIDWNDPTVLRYHAFQNRPFSKA</sequence>
<name>A0A699VTG8_TANCI</name>
<comment type="caution">
    <text evidence="2">The sequence shown here is derived from an EMBL/GenBank/DDBJ whole genome shotgun (WGS) entry which is preliminary data.</text>
</comment>
<proteinExistence type="predicted"/>
<feature type="region of interest" description="Disordered" evidence="1">
    <location>
        <begin position="1"/>
        <end position="28"/>
    </location>
</feature>
<protein>
    <submittedName>
        <fullName evidence="2">Uncharacterized protein</fullName>
    </submittedName>
</protein>
<evidence type="ECO:0000256" key="1">
    <source>
        <dbReference type="SAM" id="MobiDB-lite"/>
    </source>
</evidence>
<accession>A0A699VTG8</accession>
<feature type="non-terminal residue" evidence="2">
    <location>
        <position position="1"/>
    </location>
</feature>
<evidence type="ECO:0000313" key="2">
    <source>
        <dbReference type="EMBL" id="GFD36291.1"/>
    </source>
</evidence>
<dbReference type="AlphaFoldDB" id="A0A699VTG8"/>
<gene>
    <name evidence="2" type="ORF">Tci_908260</name>
</gene>
<organism evidence="2">
    <name type="scientific">Tanacetum cinerariifolium</name>
    <name type="common">Dalmatian daisy</name>
    <name type="synonym">Chrysanthemum cinerariifolium</name>
    <dbReference type="NCBI Taxonomy" id="118510"/>
    <lineage>
        <taxon>Eukaryota</taxon>
        <taxon>Viridiplantae</taxon>
        <taxon>Streptophyta</taxon>
        <taxon>Embryophyta</taxon>
        <taxon>Tracheophyta</taxon>
        <taxon>Spermatophyta</taxon>
        <taxon>Magnoliopsida</taxon>
        <taxon>eudicotyledons</taxon>
        <taxon>Gunneridae</taxon>
        <taxon>Pentapetalae</taxon>
        <taxon>asterids</taxon>
        <taxon>campanulids</taxon>
        <taxon>Asterales</taxon>
        <taxon>Asteraceae</taxon>
        <taxon>Asteroideae</taxon>
        <taxon>Anthemideae</taxon>
        <taxon>Anthemidinae</taxon>
        <taxon>Tanacetum</taxon>
    </lineage>
</organism>
<dbReference type="EMBL" id="BKCJ011469755">
    <property type="protein sequence ID" value="GFD36291.1"/>
    <property type="molecule type" value="Genomic_DNA"/>
</dbReference>